<comment type="caution">
    <text evidence="14">The sequence shown here is derived from an EMBL/GenBank/DDBJ whole genome shotgun (WGS) entry which is preliminary data.</text>
</comment>
<dbReference type="GO" id="GO:0051119">
    <property type="term" value="F:sugar transmembrane transporter activity"/>
    <property type="evidence" value="ECO:0007669"/>
    <property type="project" value="InterPro"/>
</dbReference>
<comment type="function">
    <text evidence="10">Mediates both low-affinity uptake and efflux of sugar across the plasma membrane.</text>
</comment>
<organism evidence="14 15">
    <name type="scientific">Ananas comosus</name>
    <name type="common">Pineapple</name>
    <name type="synonym">Ananas ananas</name>
    <dbReference type="NCBI Taxonomy" id="4615"/>
    <lineage>
        <taxon>Eukaryota</taxon>
        <taxon>Viridiplantae</taxon>
        <taxon>Streptophyta</taxon>
        <taxon>Embryophyta</taxon>
        <taxon>Tracheophyta</taxon>
        <taxon>Spermatophyta</taxon>
        <taxon>Magnoliopsida</taxon>
        <taxon>Liliopsida</taxon>
        <taxon>Poales</taxon>
        <taxon>Bromeliaceae</taxon>
        <taxon>Bromelioideae</taxon>
        <taxon>Ananas</taxon>
    </lineage>
</organism>
<dbReference type="PANTHER" id="PTHR10791:SF22">
    <property type="entry name" value="BIDIRECTIONAL SUGAR TRANSPORTER SWEET11"/>
    <property type="match status" value="1"/>
</dbReference>
<evidence type="ECO:0000256" key="10">
    <source>
        <dbReference type="ARBA" id="ARBA00037238"/>
    </source>
</evidence>
<feature type="compositionally biased region" description="Basic and acidic residues" evidence="12">
    <location>
        <begin position="198"/>
        <end position="211"/>
    </location>
</feature>
<dbReference type="GO" id="GO:0005886">
    <property type="term" value="C:plasma membrane"/>
    <property type="evidence" value="ECO:0007669"/>
    <property type="project" value="UniProtKB-SubCell"/>
</dbReference>
<comment type="subcellular location">
    <subcellularLocation>
        <location evidence="1">Cell membrane</location>
        <topology evidence="1">Multi-pass membrane protein</topology>
    </subcellularLocation>
</comment>
<name>A0A199UQH2_ANACO</name>
<evidence type="ECO:0000256" key="13">
    <source>
        <dbReference type="SAM" id="Phobius"/>
    </source>
</evidence>
<evidence type="ECO:0000256" key="5">
    <source>
        <dbReference type="ARBA" id="ARBA00022597"/>
    </source>
</evidence>
<reference evidence="14 15" key="1">
    <citation type="journal article" date="2016" name="DNA Res.">
        <title>The draft genome of MD-2 pineapple using hybrid error correction of long reads.</title>
        <authorList>
            <person name="Redwan R.M."/>
            <person name="Saidin A."/>
            <person name="Kumar S.V."/>
        </authorList>
    </citation>
    <scope>NUCLEOTIDE SEQUENCE [LARGE SCALE GENOMIC DNA]</scope>
    <source>
        <strain evidence="15">cv. MD2</strain>
        <tissue evidence="14">Leaf</tissue>
    </source>
</reference>
<keyword evidence="3" id="KW-0813">Transport</keyword>
<keyword evidence="9 13" id="KW-0472">Membrane</keyword>
<keyword evidence="7" id="KW-0677">Repeat</keyword>
<evidence type="ECO:0000313" key="14">
    <source>
        <dbReference type="EMBL" id="OAY66999.1"/>
    </source>
</evidence>
<evidence type="ECO:0000256" key="7">
    <source>
        <dbReference type="ARBA" id="ARBA00022737"/>
    </source>
</evidence>
<feature type="transmembrane region" description="Helical" evidence="13">
    <location>
        <begin position="114"/>
        <end position="134"/>
    </location>
</feature>
<evidence type="ECO:0000256" key="12">
    <source>
        <dbReference type="SAM" id="MobiDB-lite"/>
    </source>
</evidence>
<evidence type="ECO:0000313" key="15">
    <source>
        <dbReference type="Proteomes" id="UP000092600"/>
    </source>
</evidence>
<keyword evidence="8 13" id="KW-1133">Transmembrane helix</keyword>
<comment type="similarity">
    <text evidence="2">Belongs to the SWEET sugar transporter family.</text>
</comment>
<evidence type="ECO:0000256" key="4">
    <source>
        <dbReference type="ARBA" id="ARBA00022475"/>
    </source>
</evidence>
<dbReference type="FunFam" id="1.20.1280.290:FF:000003">
    <property type="entry name" value="Bidirectional sugar transporter SWEET"/>
    <property type="match status" value="1"/>
</dbReference>
<gene>
    <name evidence="14" type="ORF">ACMD2_04971</name>
</gene>
<keyword evidence="5 14" id="KW-0762">Sugar transport</keyword>
<dbReference type="Pfam" id="PF03083">
    <property type="entry name" value="MtN3_slv"/>
    <property type="match status" value="2"/>
</dbReference>
<feature type="transmembrane region" description="Helical" evidence="13">
    <location>
        <begin position="12"/>
        <end position="36"/>
    </location>
</feature>
<accession>A0A199UQH2</accession>
<dbReference type="InterPro" id="IPR047664">
    <property type="entry name" value="SWEET"/>
</dbReference>
<keyword evidence="6 13" id="KW-0812">Transmembrane</keyword>
<evidence type="ECO:0000256" key="9">
    <source>
        <dbReference type="ARBA" id="ARBA00023136"/>
    </source>
</evidence>
<evidence type="ECO:0000256" key="11">
    <source>
        <dbReference type="ARBA" id="ARBA00038715"/>
    </source>
</evidence>
<evidence type="ECO:0000256" key="6">
    <source>
        <dbReference type="ARBA" id="ARBA00022692"/>
    </source>
</evidence>
<protein>
    <submittedName>
        <fullName evidence="14">Bidirectional sugar transporter SWEET14</fullName>
    </submittedName>
</protein>
<dbReference type="AlphaFoldDB" id="A0A199UQH2"/>
<feature type="transmembrane region" description="Helical" evidence="13">
    <location>
        <begin position="48"/>
        <end position="65"/>
    </location>
</feature>
<dbReference type="FunFam" id="1.20.1280.290:FF:000001">
    <property type="entry name" value="Bidirectional sugar transporter SWEET"/>
    <property type="match status" value="1"/>
</dbReference>
<evidence type="ECO:0000256" key="2">
    <source>
        <dbReference type="ARBA" id="ARBA00007809"/>
    </source>
</evidence>
<dbReference type="STRING" id="4615.A0A199UQH2"/>
<feature type="transmembrane region" description="Helical" evidence="13">
    <location>
        <begin position="71"/>
        <end position="94"/>
    </location>
</feature>
<sequence length="211" mass="23894">MGVLSLHHPWAFSFGILGNIISFMVYLAPVPTFYRIYERKSTEGFQSVPYVVALFSAMLWIYYAFLKANAYLLITINSIGCLIETVYIVMYLIYAPKSAKRLVIRTKSVEFMPLSLSFFLTLAAVVWFAYGLLIKDKFVALPNVLGFLFGMIQMVLYITYKDVKPVAKPITQEHKLPEHIVAIVKVDATRGRGSSKPPHADKEEKGNKIRG</sequence>
<dbReference type="Proteomes" id="UP000092600">
    <property type="component" value="Unassembled WGS sequence"/>
</dbReference>
<dbReference type="InterPro" id="IPR004316">
    <property type="entry name" value="SWEET_rpt"/>
</dbReference>
<dbReference type="Gene3D" id="1.20.1280.290">
    <property type="match status" value="2"/>
</dbReference>
<dbReference type="PANTHER" id="PTHR10791">
    <property type="entry name" value="RAG1-ACTIVATING PROTEIN 1"/>
    <property type="match status" value="1"/>
</dbReference>
<comment type="subunit">
    <text evidence="11">Forms homooligomers and/or heterooligomers.</text>
</comment>
<evidence type="ECO:0000256" key="1">
    <source>
        <dbReference type="ARBA" id="ARBA00004651"/>
    </source>
</evidence>
<proteinExistence type="inferred from homology"/>
<feature type="transmembrane region" description="Helical" evidence="13">
    <location>
        <begin position="140"/>
        <end position="160"/>
    </location>
</feature>
<dbReference type="EMBL" id="LSRQ01005777">
    <property type="protein sequence ID" value="OAY66999.1"/>
    <property type="molecule type" value="Genomic_DNA"/>
</dbReference>
<feature type="region of interest" description="Disordered" evidence="12">
    <location>
        <begin position="190"/>
        <end position="211"/>
    </location>
</feature>
<evidence type="ECO:0000256" key="3">
    <source>
        <dbReference type="ARBA" id="ARBA00022448"/>
    </source>
</evidence>
<keyword evidence="4" id="KW-1003">Cell membrane</keyword>
<evidence type="ECO:0000256" key="8">
    <source>
        <dbReference type="ARBA" id="ARBA00022989"/>
    </source>
</evidence>